<reference evidence="1" key="1">
    <citation type="submission" date="2015-12" db="EMBL/GenBank/DDBJ databases">
        <title>Update maize B73 reference genome by single molecule sequencing technologies.</title>
        <authorList>
            <consortium name="Maize Genome Sequencing Project"/>
            <person name="Ware D."/>
        </authorList>
    </citation>
    <scope>NUCLEOTIDE SEQUENCE</scope>
    <source>
        <tissue evidence="1">Seedling</tissue>
    </source>
</reference>
<protein>
    <submittedName>
        <fullName evidence="1">Protein kinase superfamily protein</fullName>
    </submittedName>
</protein>
<keyword evidence="1" id="KW-0808">Transferase</keyword>
<evidence type="ECO:0000313" key="1">
    <source>
        <dbReference type="EMBL" id="AQL04523.1"/>
    </source>
</evidence>
<gene>
    <name evidence="1" type="ORF">ZEAMMB73_Zm00001d046561</name>
</gene>
<name>A0A1D6P3F5_MAIZE</name>
<sequence length="93" mass="10473">MGRKPVEKMSQTQCQSIVTWVRCTQSYTKHSISLIKSNSSTWNFSSNGQLSTLIFTQCLLHLSFILSYTRKTSTSRSVLTFKESNAVSLCADI</sequence>
<organism evidence="1">
    <name type="scientific">Zea mays</name>
    <name type="common">Maize</name>
    <dbReference type="NCBI Taxonomy" id="4577"/>
    <lineage>
        <taxon>Eukaryota</taxon>
        <taxon>Viridiplantae</taxon>
        <taxon>Streptophyta</taxon>
        <taxon>Embryophyta</taxon>
        <taxon>Tracheophyta</taxon>
        <taxon>Spermatophyta</taxon>
        <taxon>Magnoliopsida</taxon>
        <taxon>Liliopsida</taxon>
        <taxon>Poales</taxon>
        <taxon>Poaceae</taxon>
        <taxon>PACMAD clade</taxon>
        <taxon>Panicoideae</taxon>
        <taxon>Andropogonodae</taxon>
        <taxon>Andropogoneae</taxon>
        <taxon>Tripsacinae</taxon>
        <taxon>Zea</taxon>
    </lineage>
</organism>
<dbReference type="AlphaFoldDB" id="A0A1D6P3F5"/>
<keyword evidence="1" id="KW-0418">Kinase</keyword>
<proteinExistence type="predicted"/>
<dbReference type="EMBL" id="CM000785">
    <property type="protein sequence ID" value="AQL04523.1"/>
    <property type="molecule type" value="Genomic_DNA"/>
</dbReference>
<accession>A0A1D6P3F5</accession>
<dbReference type="GO" id="GO:0016301">
    <property type="term" value="F:kinase activity"/>
    <property type="evidence" value="ECO:0007669"/>
    <property type="project" value="UniProtKB-KW"/>
</dbReference>